<accession>A0AAV3XKR9</accession>
<dbReference type="InterPro" id="IPR001486">
    <property type="entry name" value="Hemoglobin_trunc"/>
</dbReference>
<evidence type="ECO:0000256" key="3">
    <source>
        <dbReference type="ARBA" id="ARBA00022723"/>
    </source>
</evidence>
<organism evidence="6 7">
    <name type="scientific">Microseira wollei NIES-4236</name>
    <dbReference type="NCBI Taxonomy" id="2530354"/>
    <lineage>
        <taxon>Bacteria</taxon>
        <taxon>Bacillati</taxon>
        <taxon>Cyanobacteriota</taxon>
        <taxon>Cyanophyceae</taxon>
        <taxon>Oscillatoriophycideae</taxon>
        <taxon>Aerosakkonematales</taxon>
        <taxon>Aerosakkonemataceae</taxon>
        <taxon>Microseira</taxon>
    </lineage>
</organism>
<protein>
    <submittedName>
        <fullName evidence="6">Globin GlbN</fullName>
    </submittedName>
</protein>
<gene>
    <name evidence="6" type="ORF">MiSe_83570</name>
</gene>
<evidence type="ECO:0000313" key="7">
    <source>
        <dbReference type="Proteomes" id="UP001050975"/>
    </source>
</evidence>
<evidence type="ECO:0000256" key="1">
    <source>
        <dbReference type="ARBA" id="ARBA00022448"/>
    </source>
</evidence>
<dbReference type="Gene3D" id="1.10.490.10">
    <property type="entry name" value="Globins"/>
    <property type="match status" value="1"/>
</dbReference>
<evidence type="ECO:0000313" key="6">
    <source>
        <dbReference type="EMBL" id="GET43532.1"/>
    </source>
</evidence>
<proteinExistence type="predicted"/>
<keyword evidence="4 5" id="KW-0408">Iron</keyword>
<feature type="binding site" description="distal binding residue" evidence="5">
    <location>
        <position position="5"/>
    </location>
    <ligand>
        <name>heme</name>
        <dbReference type="ChEBI" id="CHEBI:30413"/>
    </ligand>
    <ligandPart>
        <name>Fe</name>
        <dbReference type="ChEBI" id="CHEBI:18248"/>
    </ligandPart>
</feature>
<dbReference type="Pfam" id="PF01152">
    <property type="entry name" value="Bac_globin"/>
    <property type="match status" value="1"/>
</dbReference>
<keyword evidence="3 5" id="KW-0479">Metal-binding</keyword>
<dbReference type="InterPro" id="IPR012292">
    <property type="entry name" value="Globin/Proto"/>
</dbReference>
<evidence type="ECO:0000256" key="2">
    <source>
        <dbReference type="ARBA" id="ARBA00022617"/>
    </source>
</evidence>
<dbReference type="Proteomes" id="UP001050975">
    <property type="component" value="Unassembled WGS sequence"/>
</dbReference>
<evidence type="ECO:0000256" key="5">
    <source>
        <dbReference type="PIRSR" id="PIRSR601486-1"/>
    </source>
</evidence>
<dbReference type="InterPro" id="IPR009050">
    <property type="entry name" value="Globin-like_sf"/>
</dbReference>
<evidence type="ECO:0000256" key="4">
    <source>
        <dbReference type="ARBA" id="ARBA00023004"/>
    </source>
</evidence>
<dbReference type="GO" id="GO:0019825">
    <property type="term" value="F:oxygen binding"/>
    <property type="evidence" value="ECO:0007669"/>
    <property type="project" value="InterPro"/>
</dbReference>
<keyword evidence="1" id="KW-0813">Transport</keyword>
<dbReference type="AlphaFoldDB" id="A0AAV3XKR9"/>
<dbReference type="EMBL" id="BLAY01000230">
    <property type="protein sequence ID" value="GET43532.1"/>
    <property type="molecule type" value="Genomic_DNA"/>
</dbReference>
<comment type="caution">
    <text evidence="6">The sequence shown here is derived from an EMBL/GenBank/DDBJ whole genome shotgun (WGS) entry which is preliminary data.</text>
</comment>
<dbReference type="GO" id="GO:0020037">
    <property type="term" value="F:heme binding"/>
    <property type="evidence" value="ECO:0007669"/>
    <property type="project" value="InterPro"/>
</dbReference>
<sequence>MEKAHAGMNLQPEHFDAIAKHLSEAMAARGVSPEDINTAISKVETLRDAVLYK</sequence>
<keyword evidence="2 5" id="KW-0349">Heme</keyword>
<name>A0AAV3XKR9_9CYAN</name>
<dbReference type="GO" id="GO:0046872">
    <property type="term" value="F:metal ion binding"/>
    <property type="evidence" value="ECO:0007669"/>
    <property type="project" value="UniProtKB-KW"/>
</dbReference>
<reference evidence="6" key="1">
    <citation type="submission" date="2019-10" db="EMBL/GenBank/DDBJ databases">
        <title>Draft genome sequece of Microseira wollei NIES-4236.</title>
        <authorList>
            <person name="Yamaguchi H."/>
            <person name="Suzuki S."/>
            <person name="Kawachi M."/>
        </authorList>
    </citation>
    <scope>NUCLEOTIDE SEQUENCE</scope>
    <source>
        <strain evidence="6">NIES-4236</strain>
    </source>
</reference>
<dbReference type="SUPFAM" id="SSF46458">
    <property type="entry name" value="Globin-like"/>
    <property type="match status" value="1"/>
</dbReference>
<keyword evidence="7" id="KW-1185">Reference proteome</keyword>